<accession>A0A285CMS7</accession>
<sequence length="151" mass="15987">MIGPVSSGNVALSFLDHLLGLRWPRRPGCFSRRRFLLADDSAAMRFLLREYLAPTGADLVLVADGRQAVEAAAAHRFDLLLLDLSMPELDGAGALAHIRAGGRPTVPAVAVTAESAPDEVAAALRAGFAALIAKPVQREKLLQTIGSLIHS</sequence>
<dbReference type="Gene3D" id="3.40.50.2300">
    <property type="match status" value="1"/>
</dbReference>
<keyword evidence="1 3" id="KW-0597">Phosphoprotein</keyword>
<evidence type="ECO:0000256" key="2">
    <source>
        <dbReference type="ARBA" id="ARBA00023012"/>
    </source>
</evidence>
<dbReference type="Proteomes" id="UP000219467">
    <property type="component" value="Unassembled WGS sequence"/>
</dbReference>
<dbReference type="Pfam" id="PF00072">
    <property type="entry name" value="Response_reg"/>
    <property type="match status" value="1"/>
</dbReference>
<evidence type="ECO:0000313" key="6">
    <source>
        <dbReference type="Proteomes" id="UP000219467"/>
    </source>
</evidence>
<dbReference type="AlphaFoldDB" id="A0A285CMS7"/>
<evidence type="ECO:0000259" key="4">
    <source>
        <dbReference type="PROSITE" id="PS50110"/>
    </source>
</evidence>
<keyword evidence="2" id="KW-0902">Two-component regulatory system</keyword>
<dbReference type="PANTHER" id="PTHR45339">
    <property type="entry name" value="HYBRID SIGNAL TRANSDUCTION HISTIDINE KINASE J"/>
    <property type="match status" value="1"/>
</dbReference>
<dbReference type="SMART" id="SM00448">
    <property type="entry name" value="REC"/>
    <property type="match status" value="1"/>
</dbReference>
<proteinExistence type="predicted"/>
<keyword evidence="6" id="KW-1185">Reference proteome</keyword>
<dbReference type="EMBL" id="OAOQ01000002">
    <property type="protein sequence ID" value="SNX68303.1"/>
    <property type="molecule type" value="Genomic_DNA"/>
</dbReference>
<dbReference type="OrthoDB" id="7873557at2"/>
<dbReference type="InterPro" id="IPR001789">
    <property type="entry name" value="Sig_transdc_resp-reg_receiver"/>
</dbReference>
<dbReference type="GO" id="GO:0000160">
    <property type="term" value="P:phosphorelay signal transduction system"/>
    <property type="evidence" value="ECO:0007669"/>
    <property type="project" value="UniProtKB-KW"/>
</dbReference>
<evidence type="ECO:0000256" key="1">
    <source>
        <dbReference type="ARBA" id="ARBA00022553"/>
    </source>
</evidence>
<dbReference type="RefSeq" id="WP_097029101.1">
    <property type="nucleotide sequence ID" value="NZ_OAOQ01000002.1"/>
</dbReference>
<dbReference type="PROSITE" id="PS50110">
    <property type="entry name" value="RESPONSE_REGULATORY"/>
    <property type="match status" value="1"/>
</dbReference>
<feature type="domain" description="Response regulatory" evidence="4">
    <location>
        <begin position="34"/>
        <end position="149"/>
    </location>
</feature>
<gene>
    <name evidence="5" type="ORF">SAMN05878503_10255</name>
</gene>
<protein>
    <submittedName>
        <fullName evidence="5">Response regulator receiver domain-containing protein</fullName>
    </submittedName>
</protein>
<dbReference type="InterPro" id="IPR011006">
    <property type="entry name" value="CheY-like_superfamily"/>
</dbReference>
<evidence type="ECO:0000256" key="3">
    <source>
        <dbReference type="PROSITE-ProRule" id="PRU00169"/>
    </source>
</evidence>
<organism evidence="5 6">
    <name type="scientific">Cereibacter ovatus</name>
    <dbReference type="NCBI Taxonomy" id="439529"/>
    <lineage>
        <taxon>Bacteria</taxon>
        <taxon>Pseudomonadati</taxon>
        <taxon>Pseudomonadota</taxon>
        <taxon>Alphaproteobacteria</taxon>
        <taxon>Rhodobacterales</taxon>
        <taxon>Paracoccaceae</taxon>
        <taxon>Cereibacter</taxon>
    </lineage>
</organism>
<feature type="modified residue" description="4-aspartylphosphate" evidence="3">
    <location>
        <position position="83"/>
    </location>
</feature>
<dbReference type="PANTHER" id="PTHR45339:SF1">
    <property type="entry name" value="HYBRID SIGNAL TRANSDUCTION HISTIDINE KINASE J"/>
    <property type="match status" value="1"/>
</dbReference>
<evidence type="ECO:0000313" key="5">
    <source>
        <dbReference type="EMBL" id="SNX68303.1"/>
    </source>
</evidence>
<reference evidence="6" key="1">
    <citation type="submission" date="2017-08" db="EMBL/GenBank/DDBJ databases">
        <authorList>
            <person name="Varghese N."/>
            <person name="Submissions S."/>
        </authorList>
    </citation>
    <scope>NUCLEOTIDE SEQUENCE [LARGE SCALE GENOMIC DNA]</scope>
    <source>
        <strain evidence="6">JA234</strain>
    </source>
</reference>
<dbReference type="CDD" id="cd17546">
    <property type="entry name" value="REC_hyHK_CKI1_RcsC-like"/>
    <property type="match status" value="1"/>
</dbReference>
<name>A0A285CMS7_9RHOB</name>
<dbReference type="SUPFAM" id="SSF52172">
    <property type="entry name" value="CheY-like"/>
    <property type="match status" value="1"/>
</dbReference>